<evidence type="ECO:0000313" key="1">
    <source>
        <dbReference type="EMBL" id="KAJ1887414.1"/>
    </source>
</evidence>
<comment type="caution">
    <text evidence="1">The sequence shown here is derived from an EMBL/GenBank/DDBJ whole genome shotgun (WGS) entry which is preliminary data.</text>
</comment>
<name>A0ACC1I6C4_9FUNG</name>
<gene>
    <name evidence="1" type="ORF">LPJ66_009134</name>
</gene>
<sequence length="190" mass="21895">MPEKMSTRGSGAVKGAQKYQNAFAYTHNRGSKTTKTILALPVDGLCKRCTDQILWRKQYRKYKPLSVAKKCVWCQQKKITKAYHVVCDGCAREKVVCAKCLENKNIIEGINAKTPQDIQKEEQELERKLGGMRERQRRSYMRKINRGDMKISEVPEPADSDDENDDFEYTDSEDEGDDSENDEDNNEDKE</sequence>
<proteinExistence type="predicted"/>
<dbReference type="EMBL" id="JANBPG010001998">
    <property type="protein sequence ID" value="KAJ1887414.1"/>
    <property type="molecule type" value="Genomic_DNA"/>
</dbReference>
<keyword evidence="2" id="KW-1185">Reference proteome</keyword>
<protein>
    <submittedName>
        <fullName evidence="1">Uncharacterized protein</fullName>
    </submittedName>
</protein>
<evidence type="ECO:0000313" key="2">
    <source>
        <dbReference type="Proteomes" id="UP001150581"/>
    </source>
</evidence>
<reference evidence="1" key="1">
    <citation type="submission" date="2022-07" db="EMBL/GenBank/DDBJ databases">
        <title>Phylogenomic reconstructions and comparative analyses of Kickxellomycotina fungi.</title>
        <authorList>
            <person name="Reynolds N.K."/>
            <person name="Stajich J.E."/>
            <person name="Barry K."/>
            <person name="Grigoriev I.V."/>
            <person name="Crous P."/>
            <person name="Smith M.E."/>
        </authorList>
    </citation>
    <scope>NUCLEOTIDE SEQUENCE</scope>
    <source>
        <strain evidence="1">Benny 63K</strain>
    </source>
</reference>
<dbReference type="Proteomes" id="UP001150581">
    <property type="component" value="Unassembled WGS sequence"/>
</dbReference>
<accession>A0ACC1I6C4</accession>
<organism evidence="1 2">
    <name type="scientific">Kickxella alabastrina</name>
    <dbReference type="NCBI Taxonomy" id="61397"/>
    <lineage>
        <taxon>Eukaryota</taxon>
        <taxon>Fungi</taxon>
        <taxon>Fungi incertae sedis</taxon>
        <taxon>Zoopagomycota</taxon>
        <taxon>Kickxellomycotina</taxon>
        <taxon>Kickxellomycetes</taxon>
        <taxon>Kickxellales</taxon>
        <taxon>Kickxellaceae</taxon>
        <taxon>Kickxella</taxon>
    </lineage>
</organism>